<dbReference type="PROSITE" id="PS50206">
    <property type="entry name" value="RHODANESE_3"/>
    <property type="match status" value="1"/>
</dbReference>
<name>A0ABT2PX05_9MOLU</name>
<dbReference type="PANTHER" id="PTHR43031">
    <property type="entry name" value="FAD-DEPENDENT OXIDOREDUCTASE"/>
    <property type="match status" value="1"/>
</dbReference>
<gene>
    <name evidence="2" type="ORF">N7603_07450</name>
</gene>
<dbReference type="Proteomes" id="UP001209076">
    <property type="component" value="Unassembled WGS sequence"/>
</dbReference>
<dbReference type="InterPro" id="IPR001763">
    <property type="entry name" value="Rhodanese-like_dom"/>
</dbReference>
<feature type="domain" description="Rhodanese" evidence="1">
    <location>
        <begin position="32"/>
        <end position="114"/>
    </location>
</feature>
<dbReference type="EMBL" id="JAOEGN010000015">
    <property type="protein sequence ID" value="MCU0105491.1"/>
    <property type="molecule type" value="Genomic_DNA"/>
</dbReference>
<evidence type="ECO:0000313" key="2">
    <source>
        <dbReference type="EMBL" id="MCU0105491.1"/>
    </source>
</evidence>
<dbReference type="SMART" id="SM00450">
    <property type="entry name" value="RHOD"/>
    <property type="match status" value="1"/>
</dbReference>
<comment type="caution">
    <text evidence="2">The sequence shown here is derived from an EMBL/GenBank/DDBJ whole genome shotgun (WGS) entry which is preliminary data.</text>
</comment>
<reference evidence="3" key="1">
    <citation type="submission" date="2023-07" db="EMBL/GenBank/DDBJ databases">
        <title>Novel Mycoplasma species identified in domestic and wild animals.</title>
        <authorList>
            <person name="Volokhov D.V."/>
            <person name="Furtak V.A."/>
            <person name="Zagorodnyaya T.A."/>
        </authorList>
    </citation>
    <scope>NUCLEOTIDE SEQUENCE [LARGE SCALE GENOMIC DNA]</scope>
    <source>
        <strain evidence="3">92-19</strain>
    </source>
</reference>
<organism evidence="2 3">
    <name type="scientific">Paracholeplasma vituli</name>
    <dbReference type="NCBI Taxonomy" id="69473"/>
    <lineage>
        <taxon>Bacteria</taxon>
        <taxon>Bacillati</taxon>
        <taxon>Mycoplasmatota</taxon>
        <taxon>Mollicutes</taxon>
        <taxon>Acholeplasmatales</taxon>
        <taxon>Acholeplasmataceae</taxon>
        <taxon>Paracholeplasma</taxon>
    </lineage>
</organism>
<dbReference type="SUPFAM" id="SSF52821">
    <property type="entry name" value="Rhodanese/Cell cycle control phosphatase"/>
    <property type="match status" value="1"/>
</dbReference>
<dbReference type="InterPro" id="IPR050229">
    <property type="entry name" value="GlpE_sulfurtransferase"/>
</dbReference>
<protein>
    <submittedName>
        <fullName evidence="2">Rhodanese-like domain-containing protein</fullName>
    </submittedName>
</protein>
<proteinExistence type="predicted"/>
<dbReference type="InterPro" id="IPR036873">
    <property type="entry name" value="Rhodanese-like_dom_sf"/>
</dbReference>
<dbReference type="CDD" id="cd00158">
    <property type="entry name" value="RHOD"/>
    <property type="match status" value="1"/>
</dbReference>
<sequence>MMSFFQVHFKGKYANDLTPQAYAQKVEDGEYIVLIDVRSAFEYHQKHIPNAEHYPIEVLLKQIEEDYPDKYQTYVLYCNEGILSYQALEHMRKLNYTSVYDLGGIQTWPYETESDL</sequence>
<keyword evidence="3" id="KW-1185">Reference proteome</keyword>
<evidence type="ECO:0000313" key="3">
    <source>
        <dbReference type="Proteomes" id="UP001209076"/>
    </source>
</evidence>
<evidence type="ECO:0000259" key="1">
    <source>
        <dbReference type="PROSITE" id="PS50206"/>
    </source>
</evidence>
<accession>A0ABT2PX05</accession>
<dbReference type="Pfam" id="PF00581">
    <property type="entry name" value="Rhodanese"/>
    <property type="match status" value="1"/>
</dbReference>
<dbReference type="RefSeq" id="WP_262096804.1">
    <property type="nucleotide sequence ID" value="NZ_JAOEGN010000015.1"/>
</dbReference>
<dbReference type="PANTHER" id="PTHR43031:SF16">
    <property type="entry name" value="OXIDOREDUCTASE"/>
    <property type="match status" value="1"/>
</dbReference>
<dbReference type="Gene3D" id="3.40.250.10">
    <property type="entry name" value="Rhodanese-like domain"/>
    <property type="match status" value="1"/>
</dbReference>